<evidence type="ECO:0000259" key="1">
    <source>
        <dbReference type="PROSITE" id="PS51186"/>
    </source>
</evidence>
<feature type="domain" description="N-acetyltransferase" evidence="1">
    <location>
        <begin position="8"/>
        <end position="169"/>
    </location>
</feature>
<dbReference type="Gene3D" id="3.40.630.30">
    <property type="match status" value="1"/>
</dbReference>
<dbReference type="CDD" id="cd04301">
    <property type="entry name" value="NAT_SF"/>
    <property type="match status" value="1"/>
</dbReference>
<dbReference type="InterPro" id="IPR016181">
    <property type="entry name" value="Acyl_CoA_acyltransferase"/>
</dbReference>
<name>A0A7K1GIP1_9FLAO</name>
<dbReference type="GO" id="GO:0016747">
    <property type="term" value="F:acyltransferase activity, transferring groups other than amino-acyl groups"/>
    <property type="evidence" value="ECO:0007669"/>
    <property type="project" value="InterPro"/>
</dbReference>
<dbReference type="SUPFAM" id="SSF55729">
    <property type="entry name" value="Acyl-CoA N-acyltransferases (Nat)"/>
    <property type="match status" value="1"/>
</dbReference>
<dbReference type="InterPro" id="IPR000182">
    <property type="entry name" value="GNAT_dom"/>
</dbReference>
<dbReference type="Pfam" id="PF00583">
    <property type="entry name" value="Acetyltransf_1"/>
    <property type="match status" value="1"/>
</dbReference>
<keyword evidence="3" id="KW-1185">Reference proteome</keyword>
<comment type="caution">
    <text evidence="2">The sequence shown here is derived from an EMBL/GenBank/DDBJ whole genome shotgun (WGS) entry which is preliminary data.</text>
</comment>
<dbReference type="OrthoDB" id="9800604at2"/>
<proteinExistence type="predicted"/>
<dbReference type="PROSITE" id="PS51186">
    <property type="entry name" value="GNAT"/>
    <property type="match status" value="1"/>
</dbReference>
<organism evidence="2 3">
    <name type="scientific">Myroides pelagicus</name>
    <dbReference type="NCBI Taxonomy" id="270914"/>
    <lineage>
        <taxon>Bacteria</taxon>
        <taxon>Pseudomonadati</taxon>
        <taxon>Bacteroidota</taxon>
        <taxon>Flavobacteriia</taxon>
        <taxon>Flavobacteriales</taxon>
        <taxon>Flavobacteriaceae</taxon>
        <taxon>Myroides</taxon>
    </lineage>
</organism>
<evidence type="ECO:0000313" key="2">
    <source>
        <dbReference type="EMBL" id="MTH28771.1"/>
    </source>
</evidence>
<gene>
    <name evidence="2" type="ORF">GJV77_02365</name>
</gene>
<dbReference type="Proteomes" id="UP000488936">
    <property type="component" value="Unassembled WGS sequence"/>
</dbReference>
<dbReference type="EMBL" id="WMJY01000003">
    <property type="protein sequence ID" value="MTH28771.1"/>
    <property type="molecule type" value="Genomic_DNA"/>
</dbReference>
<keyword evidence="2" id="KW-0808">Transferase</keyword>
<evidence type="ECO:0000313" key="3">
    <source>
        <dbReference type="Proteomes" id="UP000488936"/>
    </source>
</evidence>
<sequence length="169" mass="19805">MNQLVNELEFVLVDKDNLHCIFPLAKRIWQLTYLDLIGQEQIDYMLPMMYSDERILEEQALGYQWVLIKHKGNIVGYLDFKLEDDNRVFLSKIYTDIEKQIKGLGRALMEFVITYAKTHKAKAIYLTVNKGNRRAVAFYELMGMRCIESKTVDIGGGYVMDDYIFQLEV</sequence>
<dbReference type="RefSeq" id="WP_155034756.1">
    <property type="nucleotide sequence ID" value="NZ_JAYMMG010000010.1"/>
</dbReference>
<protein>
    <submittedName>
        <fullName evidence="2">GNAT family N-acetyltransferase</fullName>
    </submittedName>
</protein>
<dbReference type="AlphaFoldDB" id="A0A7K1GIP1"/>
<accession>A0A7K1GIP1</accession>
<reference evidence="2 3" key="1">
    <citation type="journal article" date="2006" name="Int. J. Syst. Evol. Microbiol.">
        <title>Myroides pelagicus sp. nov., isolated from seawater in Thailand.</title>
        <authorList>
            <person name="Yoon J."/>
            <person name="Maneerat S."/>
            <person name="Kawai F."/>
            <person name="Yokota A."/>
        </authorList>
    </citation>
    <scope>NUCLEOTIDE SEQUENCE [LARGE SCALE GENOMIC DNA]</scope>
    <source>
        <strain evidence="2 3">SM1T</strain>
    </source>
</reference>